<reference evidence="1 2" key="1">
    <citation type="submission" date="2018-09" db="EMBL/GenBank/DDBJ databases">
        <authorList>
            <person name="Zhu H."/>
        </authorList>
    </citation>
    <scope>NUCLEOTIDE SEQUENCE [LARGE SCALE GENOMIC DNA]</scope>
    <source>
        <strain evidence="1 2">K2R01-6</strain>
    </source>
</reference>
<comment type="caution">
    <text evidence="1">The sequence shown here is derived from an EMBL/GenBank/DDBJ whole genome shotgun (WGS) entry which is preliminary data.</text>
</comment>
<dbReference type="RefSeq" id="WP_119761327.1">
    <property type="nucleotide sequence ID" value="NZ_QYUM01000003.1"/>
</dbReference>
<gene>
    <name evidence="1" type="ORF">D3876_08280</name>
</gene>
<dbReference type="Proteomes" id="UP000286100">
    <property type="component" value="Unassembled WGS sequence"/>
</dbReference>
<dbReference type="EMBL" id="QYUM01000003">
    <property type="protein sequence ID" value="RJF90265.1"/>
    <property type="molecule type" value="Genomic_DNA"/>
</dbReference>
<evidence type="ECO:0000313" key="2">
    <source>
        <dbReference type="Proteomes" id="UP000286100"/>
    </source>
</evidence>
<sequence length="97" mass="10846">MQRRSSPGASLFDKRVARALGIGQHLRSFGGIVAPGGRRMDIGRIDDRLLIEARLSPLEIAFIHRRQQLMINVAVGDRSIHGTLAGRRSHVFRHDPE</sequence>
<protein>
    <submittedName>
        <fullName evidence="1">Uncharacterized protein</fullName>
    </submittedName>
</protein>
<keyword evidence="2" id="KW-1185">Reference proteome</keyword>
<evidence type="ECO:0000313" key="1">
    <source>
        <dbReference type="EMBL" id="RJF90265.1"/>
    </source>
</evidence>
<proteinExistence type="predicted"/>
<dbReference type="AlphaFoldDB" id="A0A418WJS2"/>
<accession>A0A418WJS2</accession>
<organism evidence="1 2">
    <name type="scientific">Sphingomonas cavernae</name>
    <dbReference type="NCBI Taxonomy" id="2320861"/>
    <lineage>
        <taxon>Bacteria</taxon>
        <taxon>Pseudomonadati</taxon>
        <taxon>Pseudomonadota</taxon>
        <taxon>Alphaproteobacteria</taxon>
        <taxon>Sphingomonadales</taxon>
        <taxon>Sphingomonadaceae</taxon>
        <taxon>Sphingomonas</taxon>
    </lineage>
</organism>
<name>A0A418WJS2_9SPHN</name>